<reference evidence="2 3" key="1">
    <citation type="journal article" date="2019" name="Int. J. Syst. Evol. Microbiol.">
        <title>The Global Catalogue of Microorganisms (GCM) 10K type strain sequencing project: providing services to taxonomists for standard genome sequencing and annotation.</title>
        <authorList>
            <consortium name="The Broad Institute Genomics Platform"/>
            <consortium name="The Broad Institute Genome Sequencing Center for Infectious Disease"/>
            <person name="Wu L."/>
            <person name="Ma J."/>
        </authorList>
    </citation>
    <scope>NUCLEOTIDE SEQUENCE [LARGE SCALE GENOMIC DNA]</scope>
    <source>
        <strain evidence="2 3">JCM 12662</strain>
    </source>
</reference>
<dbReference type="InterPro" id="IPR015943">
    <property type="entry name" value="WD40/YVTN_repeat-like_dom_sf"/>
</dbReference>
<name>A0ABN0XDI3_9LACT</name>
<evidence type="ECO:0000313" key="2">
    <source>
        <dbReference type="EMBL" id="GAA0361396.1"/>
    </source>
</evidence>
<dbReference type="PANTHER" id="PTHR30344">
    <property type="entry name" value="6-PHOSPHOGLUCONOLACTONASE-RELATED"/>
    <property type="match status" value="1"/>
</dbReference>
<evidence type="ECO:0000313" key="3">
    <source>
        <dbReference type="Proteomes" id="UP001501166"/>
    </source>
</evidence>
<dbReference type="PANTHER" id="PTHR30344:SF1">
    <property type="entry name" value="6-PHOSPHOGLUCONOLACTONASE"/>
    <property type="match status" value="1"/>
</dbReference>
<dbReference type="Gene3D" id="2.130.10.10">
    <property type="entry name" value="YVTN repeat-like/Quinoprotein amine dehydrogenase"/>
    <property type="match status" value="1"/>
</dbReference>
<accession>A0ABN0XDI3</accession>
<dbReference type="EMBL" id="BAAACW010000075">
    <property type="protein sequence ID" value="GAA0361396.1"/>
    <property type="molecule type" value="Genomic_DNA"/>
</dbReference>
<dbReference type="RefSeq" id="WP_343754816.1">
    <property type="nucleotide sequence ID" value="NZ_BAAACW010000075.1"/>
</dbReference>
<keyword evidence="3" id="KW-1185">Reference proteome</keyword>
<evidence type="ECO:0000256" key="1">
    <source>
        <dbReference type="ARBA" id="ARBA00005564"/>
    </source>
</evidence>
<dbReference type="InterPro" id="IPR050282">
    <property type="entry name" value="Cycloisomerase_2"/>
</dbReference>
<proteinExistence type="inferred from homology"/>
<comment type="caution">
    <text evidence="2">The sequence shown here is derived from an EMBL/GenBank/DDBJ whole genome shotgun (WGS) entry which is preliminary data.</text>
</comment>
<sequence length="345" mass="38033">MTQKILLGTYTKRDSKGVYSIELDPETKTLDRLKEEITSVGSPTYLAGNDDYSLLFAVNKTEDGQGGIASFKRGDLGNYIALDTYLEEGAPPCYVAYDKQKELVYAANYHKGEVSVYSVDEEGALTLLDKVAHSGSSVHENQDSPHAHYFDLSPDGNFLIACDLGTDEVLTYSLTEEGRLNKVASKSVKPGTGPRHVVFHPNKKQAYVFGELSSDVLTFSFDTEEGTFEHLQTLSSIPEDHTDFNGGAAIRLSSDGKFVYASNRGHDSLAVFAVKEDGTLELVEYVPTEGEIPRDFNIDPTDRFIVVGHQDSDNLTLFERNKTDGTLTLVQKDVYAPEVVNVEFV</sequence>
<protein>
    <submittedName>
        <fullName evidence="2">Lactonase family protein</fullName>
    </submittedName>
</protein>
<dbReference type="SUPFAM" id="SSF51004">
    <property type="entry name" value="C-terminal (heme d1) domain of cytochrome cd1-nitrite reductase"/>
    <property type="match status" value="1"/>
</dbReference>
<comment type="similarity">
    <text evidence="1">Belongs to the cycloisomerase 2 family.</text>
</comment>
<dbReference type="InterPro" id="IPR019405">
    <property type="entry name" value="Lactonase_7-beta_prop"/>
</dbReference>
<dbReference type="InterPro" id="IPR011048">
    <property type="entry name" value="Haem_d1_sf"/>
</dbReference>
<dbReference type="Pfam" id="PF10282">
    <property type="entry name" value="Lactonase"/>
    <property type="match status" value="1"/>
</dbReference>
<gene>
    <name evidence="2" type="ORF">GCM10008932_12500</name>
</gene>
<dbReference type="Proteomes" id="UP001501166">
    <property type="component" value="Unassembled WGS sequence"/>
</dbReference>
<organism evidence="2 3">
    <name type="scientific">Alkalibacterium iburiense</name>
    <dbReference type="NCBI Taxonomy" id="290589"/>
    <lineage>
        <taxon>Bacteria</taxon>
        <taxon>Bacillati</taxon>
        <taxon>Bacillota</taxon>
        <taxon>Bacilli</taxon>
        <taxon>Lactobacillales</taxon>
        <taxon>Carnobacteriaceae</taxon>
        <taxon>Alkalibacterium</taxon>
    </lineage>
</organism>